<dbReference type="Pfam" id="PF02949">
    <property type="entry name" value="7tm_6"/>
    <property type="match status" value="1"/>
</dbReference>
<dbReference type="GO" id="GO:0005549">
    <property type="term" value="F:odorant binding"/>
    <property type="evidence" value="ECO:0007669"/>
    <property type="project" value="InterPro"/>
</dbReference>
<proteinExistence type="evidence at transcript level"/>
<evidence type="ECO:0000256" key="4">
    <source>
        <dbReference type="ARBA" id="ARBA00022725"/>
    </source>
</evidence>
<dbReference type="GO" id="GO:0005886">
    <property type="term" value="C:plasma membrane"/>
    <property type="evidence" value="ECO:0007669"/>
    <property type="project" value="UniProtKB-SubCell"/>
</dbReference>
<evidence type="ECO:0000256" key="9">
    <source>
        <dbReference type="RuleBase" id="RU351113"/>
    </source>
</evidence>
<evidence type="ECO:0000313" key="10">
    <source>
        <dbReference type="EMBL" id="QRF70974.1"/>
    </source>
</evidence>
<dbReference type="AlphaFoldDB" id="A0A889XL99"/>
<feature type="transmembrane region" description="Helical" evidence="9">
    <location>
        <begin position="285"/>
        <end position="305"/>
    </location>
</feature>
<keyword evidence="6 9" id="KW-0472">Membrane</keyword>
<evidence type="ECO:0000256" key="1">
    <source>
        <dbReference type="ARBA" id="ARBA00004141"/>
    </source>
</evidence>
<dbReference type="GO" id="GO:0007165">
    <property type="term" value="P:signal transduction"/>
    <property type="evidence" value="ECO:0007669"/>
    <property type="project" value="UniProtKB-KW"/>
</dbReference>
<keyword evidence="8 9" id="KW-0807">Transducer</keyword>
<evidence type="ECO:0000256" key="6">
    <source>
        <dbReference type="ARBA" id="ARBA00023136"/>
    </source>
</evidence>
<dbReference type="InterPro" id="IPR004117">
    <property type="entry name" value="7tm6_olfct_rcpt"/>
</dbReference>
<gene>
    <name evidence="10" type="primary">OR11</name>
</gene>
<feature type="transmembrane region" description="Helical" evidence="9">
    <location>
        <begin position="196"/>
        <end position="215"/>
    </location>
</feature>
<keyword evidence="7 9" id="KW-0675">Receptor</keyword>
<protein>
    <recommendedName>
        <fullName evidence="9">Odorant receptor</fullName>
    </recommendedName>
</protein>
<accession>A0A889XL99</accession>
<feature type="transmembrane region" description="Helical" evidence="9">
    <location>
        <begin position="140"/>
        <end position="160"/>
    </location>
</feature>
<reference evidence="10" key="1">
    <citation type="journal article" name="PLoS ONE">
        <title>Identification of chemosensory genes from the antennal transcriptome of Semiothisa cinerearia.</title>
        <authorList>
            <person name="Liu P."/>
            <person name="Zhang X."/>
            <person name="Meng R."/>
            <person name="Liu C."/>
            <person name="Li M."/>
            <person name="Zhang T."/>
        </authorList>
    </citation>
    <scope>NUCLEOTIDE SEQUENCE</scope>
</reference>
<comment type="similarity">
    <text evidence="9">Belongs to the insect chemoreceptor superfamily. Heteromeric odorant receptor channel (TC 1.A.69) family.</text>
</comment>
<comment type="subcellular location">
    <subcellularLocation>
        <location evidence="9">Cell membrane</location>
        <topology evidence="9">Multi-pass membrane protein</topology>
    </subcellularLocation>
    <subcellularLocation>
        <location evidence="1">Membrane</location>
        <topology evidence="1">Multi-pass membrane protein</topology>
    </subcellularLocation>
</comment>
<keyword evidence="5 9" id="KW-1133">Transmembrane helix</keyword>
<dbReference type="GO" id="GO:0004984">
    <property type="term" value="F:olfactory receptor activity"/>
    <property type="evidence" value="ECO:0007669"/>
    <property type="project" value="InterPro"/>
</dbReference>
<dbReference type="EMBL" id="MT380384">
    <property type="protein sequence ID" value="QRF70974.1"/>
    <property type="molecule type" value="mRNA"/>
</dbReference>
<evidence type="ECO:0000256" key="5">
    <source>
        <dbReference type="ARBA" id="ARBA00022989"/>
    </source>
</evidence>
<keyword evidence="2 9" id="KW-0716">Sensory transduction</keyword>
<evidence type="ECO:0000256" key="2">
    <source>
        <dbReference type="ARBA" id="ARBA00022606"/>
    </source>
</evidence>
<sequence length="407" mass="47636">MEPTSFDNLKEDYLTTIDFVTSKLSKTFIYPFVGRSKNVIRCYKTICICIAITIFQLTTSLIVSKFEDWFEIINIAPNLGVCVLILVKYTKMHTKNHVYDNFLNHAKVQLWNVVDVKSNKHRKILESNTHLTKHLLFFQYYYMILLIAIVVTFPRIIMFVDTKILGNDIKYLYPFDGWYPFDKVRWYNFIYVWESWMTAIVVSLFVFCDMLHLLLSRHVCMELNILGSTMENLISSQDRKSITKQILAKETHNNIKEKLKTIIKSHQTLVGMVADFEEVLGSGMLLIYIFGSVFICLTILTALMVDDLYMSLRYFCFFISLLVEVFVQCIIGQILIDNSKSLEQAIYFSDWSYADKETRQMLHIFLIRAQRPLKLSAKGYLIMNLNTFGGVCSLSYQFFNLLRTVYT</sequence>
<evidence type="ECO:0000256" key="8">
    <source>
        <dbReference type="ARBA" id="ARBA00023224"/>
    </source>
</evidence>
<evidence type="ECO:0000256" key="3">
    <source>
        <dbReference type="ARBA" id="ARBA00022692"/>
    </source>
</evidence>
<dbReference type="PANTHER" id="PTHR21137:SF44">
    <property type="entry name" value="ODORANT RECEPTOR 13A-RELATED"/>
    <property type="match status" value="1"/>
</dbReference>
<feature type="transmembrane region" description="Helical" evidence="9">
    <location>
        <begin position="311"/>
        <end position="336"/>
    </location>
</feature>
<feature type="transmembrane region" description="Helical" evidence="9">
    <location>
        <begin position="45"/>
        <end position="63"/>
    </location>
</feature>
<evidence type="ECO:0000256" key="7">
    <source>
        <dbReference type="ARBA" id="ARBA00023170"/>
    </source>
</evidence>
<dbReference type="PANTHER" id="PTHR21137">
    <property type="entry name" value="ODORANT RECEPTOR"/>
    <property type="match status" value="1"/>
</dbReference>
<comment type="caution">
    <text evidence="9">Lacks conserved residue(s) required for the propagation of feature annotation.</text>
</comment>
<keyword evidence="4 9" id="KW-0552">Olfaction</keyword>
<name>A0A889XL99_9NEOP</name>
<feature type="transmembrane region" description="Helical" evidence="9">
    <location>
        <begin position="69"/>
        <end position="87"/>
    </location>
</feature>
<keyword evidence="3 9" id="KW-0812">Transmembrane</keyword>
<organism evidence="10">
    <name type="scientific">Semiothisa cinerearia</name>
    <dbReference type="NCBI Taxonomy" id="2249628"/>
    <lineage>
        <taxon>Eukaryota</taxon>
        <taxon>Metazoa</taxon>
        <taxon>Ecdysozoa</taxon>
        <taxon>Arthropoda</taxon>
        <taxon>Hexapoda</taxon>
        <taxon>Insecta</taxon>
        <taxon>Pterygota</taxon>
        <taxon>Neoptera</taxon>
        <taxon>Endopterygota</taxon>
        <taxon>Lepidoptera</taxon>
        <taxon>Glossata</taxon>
        <taxon>Ditrysia</taxon>
        <taxon>Geometroidea</taxon>
        <taxon>Geometridae</taxon>
        <taxon>Ennominae</taxon>
        <taxon>Semiothisa</taxon>
    </lineage>
</organism>